<sequence length="310" mass="34536">MAPLPHPIITLEEAYLSALSRAQSSHLFLAKEIINTSTPNFSSSHIISTTLLPLDVSTAVKVNDEIAQKIGESPPGRFAAFATLPMAYLDEAAQELERCVKELGFLGTLIDSNCGGAFYDDERFWPVFEKAEALDVPIYIHPCPNEEVKKVLYEGNYPVAIATSLSEYAFGWHAETPTSFLCLSTPPPSSLFYRLPRLTILRGYCGEMLPFQLSRTAAVIERQWPHIGGTHKRGFSEVWRENMWVTTSGFFDTGVMGCVVRARGVGRVLFNVDYPFGRNEEGLVDEEDLEKIVWKNAVELLGVEVLGVER</sequence>
<dbReference type="InterPro" id="IPR032465">
    <property type="entry name" value="ACMSD"/>
</dbReference>
<keyword evidence="2 3" id="KW-0456">Lyase</keyword>
<proteinExistence type="inferred from homology"/>
<organism evidence="5 6">
    <name type="scientific">Bimuria novae-zelandiae CBS 107.79</name>
    <dbReference type="NCBI Taxonomy" id="1447943"/>
    <lineage>
        <taxon>Eukaryota</taxon>
        <taxon>Fungi</taxon>
        <taxon>Dikarya</taxon>
        <taxon>Ascomycota</taxon>
        <taxon>Pezizomycotina</taxon>
        <taxon>Dothideomycetes</taxon>
        <taxon>Pleosporomycetidae</taxon>
        <taxon>Pleosporales</taxon>
        <taxon>Massarineae</taxon>
        <taxon>Didymosphaeriaceae</taxon>
        <taxon>Bimuria</taxon>
    </lineage>
</organism>
<dbReference type="InterPro" id="IPR032466">
    <property type="entry name" value="Metal_Hydrolase"/>
</dbReference>
<dbReference type="EMBL" id="ML976674">
    <property type="protein sequence ID" value="KAF1974582.1"/>
    <property type="molecule type" value="Genomic_DNA"/>
</dbReference>
<comment type="similarity">
    <text evidence="3">Belongs to the metallo-dependent hydrolases superfamily.</text>
</comment>
<evidence type="ECO:0000256" key="3">
    <source>
        <dbReference type="RuleBase" id="RU366045"/>
    </source>
</evidence>
<dbReference type="GO" id="GO:0016787">
    <property type="term" value="F:hydrolase activity"/>
    <property type="evidence" value="ECO:0007669"/>
    <property type="project" value="InterPro"/>
</dbReference>
<dbReference type="Proteomes" id="UP000800036">
    <property type="component" value="Unassembled WGS sequence"/>
</dbReference>
<dbReference type="SUPFAM" id="SSF51556">
    <property type="entry name" value="Metallo-dependent hydrolases"/>
    <property type="match status" value="1"/>
</dbReference>
<keyword evidence="6" id="KW-1185">Reference proteome</keyword>
<dbReference type="GO" id="GO:0016831">
    <property type="term" value="F:carboxy-lyase activity"/>
    <property type="evidence" value="ECO:0007669"/>
    <property type="project" value="UniProtKB-KW"/>
</dbReference>
<dbReference type="PANTHER" id="PTHR21240">
    <property type="entry name" value="2-AMINO-3-CARBOXYLMUCONATE-6-SEMIALDEHYDE DECARBOXYLASE"/>
    <property type="match status" value="1"/>
</dbReference>
<evidence type="ECO:0000259" key="4">
    <source>
        <dbReference type="Pfam" id="PF04909"/>
    </source>
</evidence>
<evidence type="ECO:0000256" key="2">
    <source>
        <dbReference type="ARBA" id="ARBA00023239"/>
    </source>
</evidence>
<protein>
    <recommendedName>
        <fullName evidence="4">Amidohydrolase-related domain-containing protein</fullName>
    </recommendedName>
</protein>
<reference evidence="5" key="1">
    <citation type="journal article" date="2020" name="Stud. Mycol.">
        <title>101 Dothideomycetes genomes: a test case for predicting lifestyles and emergence of pathogens.</title>
        <authorList>
            <person name="Haridas S."/>
            <person name="Albert R."/>
            <person name="Binder M."/>
            <person name="Bloem J."/>
            <person name="Labutti K."/>
            <person name="Salamov A."/>
            <person name="Andreopoulos B."/>
            <person name="Baker S."/>
            <person name="Barry K."/>
            <person name="Bills G."/>
            <person name="Bluhm B."/>
            <person name="Cannon C."/>
            <person name="Castanera R."/>
            <person name="Culley D."/>
            <person name="Daum C."/>
            <person name="Ezra D."/>
            <person name="Gonzalez J."/>
            <person name="Henrissat B."/>
            <person name="Kuo A."/>
            <person name="Liang C."/>
            <person name="Lipzen A."/>
            <person name="Lutzoni F."/>
            <person name="Magnuson J."/>
            <person name="Mondo S."/>
            <person name="Nolan M."/>
            <person name="Ohm R."/>
            <person name="Pangilinan J."/>
            <person name="Park H.-J."/>
            <person name="Ramirez L."/>
            <person name="Alfaro M."/>
            <person name="Sun H."/>
            <person name="Tritt A."/>
            <person name="Yoshinaga Y."/>
            <person name="Zwiers L.-H."/>
            <person name="Turgeon B."/>
            <person name="Goodwin S."/>
            <person name="Spatafora J."/>
            <person name="Crous P."/>
            <person name="Grigoriev I."/>
        </authorList>
    </citation>
    <scope>NUCLEOTIDE SEQUENCE</scope>
    <source>
        <strain evidence="5">CBS 107.79</strain>
    </source>
</reference>
<dbReference type="Pfam" id="PF04909">
    <property type="entry name" value="Amidohydro_2"/>
    <property type="match status" value="1"/>
</dbReference>
<evidence type="ECO:0000313" key="5">
    <source>
        <dbReference type="EMBL" id="KAF1974582.1"/>
    </source>
</evidence>
<dbReference type="GO" id="GO:0005829">
    <property type="term" value="C:cytosol"/>
    <property type="evidence" value="ECO:0007669"/>
    <property type="project" value="TreeGrafter"/>
</dbReference>
<dbReference type="InterPro" id="IPR006680">
    <property type="entry name" value="Amidohydro-rel"/>
</dbReference>
<dbReference type="GO" id="GO:0019748">
    <property type="term" value="P:secondary metabolic process"/>
    <property type="evidence" value="ECO:0007669"/>
    <property type="project" value="TreeGrafter"/>
</dbReference>
<dbReference type="PANTHER" id="PTHR21240:SF30">
    <property type="entry name" value="AMIDOHYDROLASE-RELATED DOMAIN-CONTAINING PROTEIN-RELATED"/>
    <property type="match status" value="1"/>
</dbReference>
<gene>
    <name evidence="5" type="ORF">BU23DRAFT_588996</name>
</gene>
<feature type="domain" description="Amidohydrolase-related" evidence="4">
    <location>
        <begin position="73"/>
        <end position="302"/>
    </location>
</feature>
<dbReference type="OrthoDB" id="432010at2759"/>
<dbReference type="Gene3D" id="3.20.20.140">
    <property type="entry name" value="Metal-dependent hydrolases"/>
    <property type="match status" value="1"/>
</dbReference>
<dbReference type="AlphaFoldDB" id="A0A6A5VF52"/>
<accession>A0A6A5VF52</accession>
<name>A0A6A5VF52_9PLEO</name>
<keyword evidence="1 3" id="KW-0210">Decarboxylase</keyword>
<evidence type="ECO:0000256" key="1">
    <source>
        <dbReference type="ARBA" id="ARBA00022793"/>
    </source>
</evidence>
<evidence type="ECO:0000313" key="6">
    <source>
        <dbReference type="Proteomes" id="UP000800036"/>
    </source>
</evidence>